<keyword evidence="4" id="KW-1185">Reference proteome</keyword>
<feature type="region of interest" description="Disordered" evidence="1">
    <location>
        <begin position="306"/>
        <end position="374"/>
    </location>
</feature>
<dbReference type="PANTHER" id="PTHR28229">
    <property type="entry name" value="TRANSLOCATION PROTEIN SEC66"/>
    <property type="match status" value="1"/>
</dbReference>
<organism evidence="3 4">
    <name type="scientific">Meripilus lineatus</name>
    <dbReference type="NCBI Taxonomy" id="2056292"/>
    <lineage>
        <taxon>Eukaryota</taxon>
        <taxon>Fungi</taxon>
        <taxon>Dikarya</taxon>
        <taxon>Basidiomycota</taxon>
        <taxon>Agaricomycotina</taxon>
        <taxon>Agaricomycetes</taxon>
        <taxon>Polyporales</taxon>
        <taxon>Meripilaceae</taxon>
        <taxon>Meripilus</taxon>
    </lineage>
</organism>
<dbReference type="InterPro" id="IPR018624">
    <property type="entry name" value="Sec66"/>
</dbReference>
<evidence type="ECO:0000256" key="1">
    <source>
        <dbReference type="SAM" id="MobiDB-lite"/>
    </source>
</evidence>
<reference evidence="3" key="1">
    <citation type="submission" date="2022-07" db="EMBL/GenBank/DDBJ databases">
        <title>Genome Sequence of Physisporinus lineatus.</title>
        <authorList>
            <person name="Buettner E."/>
        </authorList>
    </citation>
    <scope>NUCLEOTIDE SEQUENCE</scope>
    <source>
        <strain evidence="3">VT162</strain>
    </source>
</reference>
<proteinExistence type="predicted"/>
<accession>A0AAD5YBA0</accession>
<dbReference type="AlphaFoldDB" id="A0AAD5YBA0"/>
<dbReference type="GO" id="GO:0031204">
    <property type="term" value="P:post-translational protein targeting to membrane, translocation"/>
    <property type="evidence" value="ECO:0007669"/>
    <property type="project" value="InterPro"/>
</dbReference>
<protein>
    <recommendedName>
        <fullName evidence="5">Translocation protein sec66</fullName>
    </recommendedName>
</protein>
<evidence type="ECO:0000313" key="3">
    <source>
        <dbReference type="EMBL" id="KAJ3479238.1"/>
    </source>
</evidence>
<feature type="transmembrane region" description="Helical" evidence="2">
    <location>
        <begin position="73"/>
        <end position="96"/>
    </location>
</feature>
<dbReference type="Pfam" id="PF09802">
    <property type="entry name" value="Sec66"/>
    <property type="match status" value="1"/>
</dbReference>
<name>A0AAD5YBA0_9APHY</name>
<dbReference type="EMBL" id="JANAWD010000453">
    <property type="protein sequence ID" value="KAJ3479238.1"/>
    <property type="molecule type" value="Genomic_DNA"/>
</dbReference>
<dbReference type="GO" id="GO:0031207">
    <property type="term" value="C:Sec62/Sec63 complex"/>
    <property type="evidence" value="ECO:0007669"/>
    <property type="project" value="InterPro"/>
</dbReference>
<feature type="compositionally biased region" description="Basic residues" evidence="1">
    <location>
        <begin position="365"/>
        <end position="374"/>
    </location>
</feature>
<evidence type="ECO:0000256" key="2">
    <source>
        <dbReference type="SAM" id="Phobius"/>
    </source>
</evidence>
<keyword evidence="2" id="KW-1133">Transmembrane helix</keyword>
<dbReference type="Proteomes" id="UP001212997">
    <property type="component" value="Unassembled WGS sequence"/>
</dbReference>
<dbReference type="PANTHER" id="PTHR28229:SF1">
    <property type="entry name" value="TRANSLOCATION PROTEIN SEC66"/>
    <property type="match status" value="1"/>
</dbReference>
<feature type="compositionally biased region" description="Polar residues" evidence="1">
    <location>
        <begin position="324"/>
        <end position="333"/>
    </location>
</feature>
<evidence type="ECO:0000313" key="4">
    <source>
        <dbReference type="Proteomes" id="UP001212997"/>
    </source>
</evidence>
<gene>
    <name evidence="3" type="ORF">NLI96_g9208</name>
</gene>
<evidence type="ECO:0008006" key="5">
    <source>
        <dbReference type="Google" id="ProtNLM"/>
    </source>
</evidence>
<comment type="caution">
    <text evidence="3">The sequence shown here is derived from an EMBL/GenBank/DDBJ whole genome shotgun (WGS) entry which is preliminary data.</text>
</comment>
<sequence>MMSPRLMRDGNDVTRGITSAATLFRIWNARSVPRDHSQRETFASTPSPNPGVHYFTTFHSGHSVALASLSLSLFTMASVLVPVLYVVIVFGSLFVFSSYYRRSLANKGFEPYFPRHKDRDIYVSLLQRTDPPAPDQLLKAALIRRAMTDVHRIMRLREDKPALQNLLQKGSIGDDLWNSLLAAEKELEAEILEVAAEANSFVEGWGSVIFQTATEMIHNEKMRAMLEQIPNVRAEKGQPFQRSISTHLHTTHIPCHSSFDVIELKYPSKPGSSRPLPSSVGVLTPSTAATTSSVTSSMASSVASSYTGSSVTSSIPPASPYPQTPLSGQSSNGLAPPSSAGAESTVSSDAEGPASSAASTPRTPKSAKKARKRK</sequence>
<keyword evidence="2" id="KW-0472">Membrane</keyword>
<keyword evidence="2" id="KW-0812">Transmembrane</keyword>